<dbReference type="CTD" id="43518"/>
<dbReference type="FunCoup" id="A0A6J2YJH7">
    <property type="interactions" value="4"/>
</dbReference>
<dbReference type="InterPro" id="IPR036322">
    <property type="entry name" value="WD40_repeat_dom_sf"/>
</dbReference>
<dbReference type="Pfam" id="PF25390">
    <property type="entry name" value="WD40_RLD"/>
    <property type="match status" value="1"/>
</dbReference>
<dbReference type="InterPro" id="IPR000408">
    <property type="entry name" value="Reg_chr_condens"/>
</dbReference>
<feature type="repeat" description="RCC1" evidence="2">
    <location>
        <begin position="920"/>
        <end position="969"/>
    </location>
</feature>
<keyword evidence="1" id="KW-0677">Repeat</keyword>
<evidence type="ECO:0000256" key="2">
    <source>
        <dbReference type="PROSITE-ProRule" id="PRU00235"/>
    </source>
</evidence>
<feature type="repeat" description="RCC1" evidence="2">
    <location>
        <begin position="970"/>
        <end position="1025"/>
    </location>
</feature>
<dbReference type="PRINTS" id="PR00633">
    <property type="entry name" value="RCCNDNSATION"/>
</dbReference>
<dbReference type="PROSITE" id="PS00626">
    <property type="entry name" value="RCC1_2"/>
    <property type="match status" value="1"/>
</dbReference>
<accession>A0A6J2YJH7</accession>
<dbReference type="PANTHER" id="PTHR22870:SF408">
    <property type="entry name" value="OS09G0560450 PROTEIN"/>
    <property type="match status" value="1"/>
</dbReference>
<dbReference type="InterPro" id="IPR051210">
    <property type="entry name" value="Ub_ligase/GEF_domain"/>
</dbReference>
<gene>
    <name evidence="5" type="primary">LOC115888568</name>
</gene>
<organism evidence="4 5">
    <name type="scientific">Sitophilus oryzae</name>
    <name type="common">Rice weevil</name>
    <name type="synonym">Curculio oryzae</name>
    <dbReference type="NCBI Taxonomy" id="7048"/>
    <lineage>
        <taxon>Eukaryota</taxon>
        <taxon>Metazoa</taxon>
        <taxon>Ecdysozoa</taxon>
        <taxon>Arthropoda</taxon>
        <taxon>Hexapoda</taxon>
        <taxon>Insecta</taxon>
        <taxon>Pterygota</taxon>
        <taxon>Neoptera</taxon>
        <taxon>Endopterygota</taxon>
        <taxon>Coleoptera</taxon>
        <taxon>Polyphaga</taxon>
        <taxon>Cucujiformia</taxon>
        <taxon>Curculionidae</taxon>
        <taxon>Dryophthorinae</taxon>
        <taxon>Sitophilus</taxon>
    </lineage>
</organism>
<dbReference type="SUPFAM" id="SSF50978">
    <property type="entry name" value="WD40 repeat-like"/>
    <property type="match status" value="1"/>
</dbReference>
<reference evidence="5" key="1">
    <citation type="submission" date="2025-08" db="UniProtKB">
        <authorList>
            <consortium name="RefSeq"/>
        </authorList>
    </citation>
    <scope>IDENTIFICATION</scope>
    <source>
        <tissue evidence="5">Gonads</tissue>
    </source>
</reference>
<dbReference type="SUPFAM" id="SSF50985">
    <property type="entry name" value="RCC1/BLIP-II"/>
    <property type="match status" value="2"/>
</dbReference>
<dbReference type="InParanoid" id="A0A6J2YJH7"/>
<evidence type="ECO:0000313" key="4">
    <source>
        <dbReference type="Proteomes" id="UP000504635"/>
    </source>
</evidence>
<dbReference type="KEGG" id="soy:115888568"/>
<dbReference type="InterPro" id="IPR058923">
    <property type="entry name" value="RCC1-like_dom"/>
</dbReference>
<keyword evidence="4" id="KW-1185">Reference proteome</keyword>
<dbReference type="RefSeq" id="XP_030764188.1">
    <property type="nucleotide sequence ID" value="XM_030908328.1"/>
</dbReference>
<dbReference type="Proteomes" id="UP000504635">
    <property type="component" value="Unplaced"/>
</dbReference>
<dbReference type="PANTHER" id="PTHR22870">
    <property type="entry name" value="REGULATOR OF CHROMOSOME CONDENSATION"/>
    <property type="match status" value="1"/>
</dbReference>
<feature type="repeat" description="RCC1" evidence="2">
    <location>
        <begin position="867"/>
        <end position="919"/>
    </location>
</feature>
<feature type="domain" description="RCC1-like" evidence="3">
    <location>
        <begin position="797"/>
        <end position="1034"/>
    </location>
</feature>
<evidence type="ECO:0000259" key="3">
    <source>
        <dbReference type="Pfam" id="PF25390"/>
    </source>
</evidence>
<feature type="repeat" description="RCC1" evidence="2">
    <location>
        <begin position="813"/>
        <end position="867"/>
    </location>
</feature>
<dbReference type="InterPro" id="IPR009091">
    <property type="entry name" value="RCC1/BLIP-II"/>
</dbReference>
<dbReference type="PROSITE" id="PS50012">
    <property type="entry name" value="RCC1_3"/>
    <property type="match status" value="4"/>
</dbReference>
<name>A0A6J2YJH7_SITOR</name>
<sequence>MAQLFTQELFELKPLIKSIEIKVCAQSRNGVKQILALITKENEIILYYCYGELPPVLKRIPWIGDSSKNIQAVCFDSTATWLLIVCLDSSVYIIPALHIVDKKQKIDCKWSLSDITHFPKISLLPNALPTSCAWWQTLECNQNALVGFDSGNILLVSLTDGRVLGGCSIPEAVTTLQICLDNVKEIISLLVTGITERQWRLLLEQHSNGYMWPSDTSNTQIEESVRSKFYTLRQIGVDKLVSLRQRLGSRKDSQSDTASESSCSEAYQSISVTSDSTELGQSAPSTCSQSCKANHVLCSNTELELMPQMADTFYMSQSCKNRQYFSALYRSTGLLTVHASDIDSAPVHVYRLLPGTNSLLLTDTLIYSLNSSNTISILSCQMSECRLEGETEFNDDALVAQFDIENENILDVFKIVDMSVDALPQKCNYTKSKFHHLKQKSDMSFLRPAIDTCLIVTDKSVYKINLRIPPVQKFIEYVTEENDLEKAEKLSYIFSLSFQRLFEHCGDLLISRGSYHSGIILYKQAKVHLLKRVLKLAVSADCKTLLKFVHLCLSASRIDMNITTRIHIGNVAVMSYVELLLRSNSSEQMRLNNTKDFMNFLLHESHFDPILAVNMTCQAGHWNIVNLLSKCRGLQAEVVVAFGKILHNDFITKPSSLDFLFALSEPTLTQSYLILPQSAQIIYHYIRDNADTFPTDILKRLVVQLDPSQPCVVPFIRAIYQNNRDNSFSDANADSFDFETSDLCSIIMKDLVETFLCVITILIARLNKVSFSLSLLETFVPERRIDEPNVINRLPDLKFLSCGYEHAAVIRNNCVYTMGVATSGCLGTGPMLTNTSGPRLVNTLHDLKVTPLSVSCGRKHTLCATDCGVFAWGSNSHGQLGLGPHLQETPYPQMLISISHLKIVDISAGQYHSIALTHTGKVYTWGWGIHGQLGHGNCDNEYYPRLVQFDHPVRQVTAGHAHSLILTCDGKVFGFGSNVFGQLENCHIDAKKSTRPTWVVILPDMYIPIEKIATAYFHNMAVTAEQKVFMWGASPEEVRCFQQRSNMPKESKAGNVLSTECWKTSIQMYQSQTRRPIKQIAVGYRHCAILDQGRIFWGKNKDDELSQPNLKDPYEGIMGHRFIHVSCGLDYTMAIDHTGQVLAWGTPAMIETILGVSMNFARKKQEDQIILTKGTKRAFRTNYNHPISNNLPVEISVLPGIALTFNQVSQKILLANKQKPYFLMSTDNIDMKAILKVKKRYKLDFISDIRSVPKINITQKTLHHAIQGFFEFYDVENVIKRSTDLDDYQTASKASFLHGHFVDSLGFSIEAFKRHISKLDIDLPSLFTCKDSYDLKEKDQGVEIIVKCLKPEPEKEKNSNSSSPARIMSSSSSLDSLRQFGEEGGVESPCESDIHQNIANYVQSVKKSESKDQIPRLAESYKDLLAEKAVRRQQMEIKNKKAKEVLDIASHIVEFYIKKVYCSENHILMQNILLKCIEFWLSHNLPVLVLEDILLKNLDKYFYPLSILLFCKNFDEEDLELKKNQDIPRQVNSSAFLKEFSTKFCLHLCSMVLENANKA</sequence>
<dbReference type="OrthoDB" id="16281at2759"/>
<evidence type="ECO:0000256" key="1">
    <source>
        <dbReference type="ARBA" id="ARBA00022737"/>
    </source>
</evidence>
<evidence type="ECO:0000313" key="5">
    <source>
        <dbReference type="RefSeq" id="XP_030764188.1"/>
    </source>
</evidence>
<dbReference type="Gene3D" id="2.130.10.30">
    <property type="entry name" value="Regulator of chromosome condensation 1/beta-lactamase-inhibitor protein II"/>
    <property type="match status" value="2"/>
</dbReference>
<dbReference type="GeneID" id="115888568"/>
<protein>
    <submittedName>
        <fullName evidence="5">Uncharacterized protein LOC115888568 isoform X1</fullName>
    </submittedName>
</protein>
<proteinExistence type="predicted"/>